<comment type="caution">
    <text evidence="1">The sequence shown here is derived from an EMBL/GenBank/DDBJ whole genome shotgun (WGS) entry which is preliminary data.</text>
</comment>
<organism evidence="1 2">
    <name type="scientific">Massilia atriviolacea</name>
    <dbReference type="NCBI Taxonomy" id="2495579"/>
    <lineage>
        <taxon>Bacteria</taxon>
        <taxon>Pseudomonadati</taxon>
        <taxon>Pseudomonadota</taxon>
        <taxon>Betaproteobacteria</taxon>
        <taxon>Burkholderiales</taxon>
        <taxon>Oxalobacteraceae</taxon>
        <taxon>Telluria group</taxon>
        <taxon>Massilia</taxon>
    </lineage>
</organism>
<sequence>MNAPALLRTSQQRNAELVLDAAIAALATSTGVAGQRCAFEPGNEPASRADAQLELLVDGRSYRYLVEMARALGTRSDPEGYAAKLLAQFKAGFGAQ</sequence>
<evidence type="ECO:0000313" key="1">
    <source>
        <dbReference type="EMBL" id="RSZ58318.1"/>
    </source>
</evidence>
<proteinExistence type="predicted"/>
<accession>A0A430HLA6</accession>
<name>A0A430HLA6_9BURK</name>
<keyword evidence="2" id="KW-1185">Reference proteome</keyword>
<protein>
    <submittedName>
        <fullName evidence="1">Uncharacterized protein</fullName>
    </submittedName>
</protein>
<dbReference type="OrthoDB" id="9998825at2"/>
<reference evidence="1 2" key="1">
    <citation type="submission" date="2018-12" db="EMBL/GenBank/DDBJ databases">
        <authorList>
            <person name="Yang E."/>
        </authorList>
    </citation>
    <scope>NUCLEOTIDE SEQUENCE [LARGE SCALE GENOMIC DNA]</scope>
    <source>
        <strain evidence="1 2">SOD</strain>
    </source>
</reference>
<evidence type="ECO:0000313" key="2">
    <source>
        <dbReference type="Proteomes" id="UP000278085"/>
    </source>
</evidence>
<dbReference type="AlphaFoldDB" id="A0A430HLA6"/>
<dbReference type="EMBL" id="RXLQ01000007">
    <property type="protein sequence ID" value="RSZ58318.1"/>
    <property type="molecule type" value="Genomic_DNA"/>
</dbReference>
<dbReference type="RefSeq" id="WP_126074891.1">
    <property type="nucleotide sequence ID" value="NZ_CP051166.1"/>
</dbReference>
<dbReference type="Proteomes" id="UP000278085">
    <property type="component" value="Unassembled WGS sequence"/>
</dbReference>
<gene>
    <name evidence="1" type="ORF">EJB06_15285</name>
</gene>